<evidence type="ECO:0000313" key="1">
    <source>
        <dbReference type="EMBL" id="CAF4181496.1"/>
    </source>
</evidence>
<dbReference type="AlphaFoldDB" id="A0A819ZWE4"/>
<proteinExistence type="predicted"/>
<organism evidence="1 2">
    <name type="scientific">Rotaria sordida</name>
    <dbReference type="NCBI Taxonomy" id="392033"/>
    <lineage>
        <taxon>Eukaryota</taxon>
        <taxon>Metazoa</taxon>
        <taxon>Spiralia</taxon>
        <taxon>Gnathifera</taxon>
        <taxon>Rotifera</taxon>
        <taxon>Eurotatoria</taxon>
        <taxon>Bdelloidea</taxon>
        <taxon>Philodinida</taxon>
        <taxon>Philodinidae</taxon>
        <taxon>Rotaria</taxon>
    </lineage>
</organism>
<dbReference type="EMBL" id="CAJOBE010014705">
    <property type="protein sequence ID" value="CAF4181496.1"/>
    <property type="molecule type" value="Genomic_DNA"/>
</dbReference>
<protein>
    <submittedName>
        <fullName evidence="1">Uncharacterized protein</fullName>
    </submittedName>
</protein>
<evidence type="ECO:0000313" key="2">
    <source>
        <dbReference type="Proteomes" id="UP000663874"/>
    </source>
</evidence>
<sequence>ISSSVRYYQLNPSEYQHLFSSQLIYFIFHYLMNTHAKHFETLTLLVGVTIRENNDLLYSYKEFIVNSHPNQQTVLHQYIIELFKYQGYIYLIDEIKQWSIPKFSVNKWDLQ</sequence>
<dbReference type="Proteomes" id="UP000663874">
    <property type="component" value="Unassembled WGS sequence"/>
</dbReference>
<reference evidence="1" key="1">
    <citation type="submission" date="2021-02" db="EMBL/GenBank/DDBJ databases">
        <authorList>
            <person name="Nowell W R."/>
        </authorList>
    </citation>
    <scope>NUCLEOTIDE SEQUENCE</scope>
</reference>
<gene>
    <name evidence="1" type="ORF">FNK824_LOCUS35246</name>
</gene>
<feature type="non-terminal residue" evidence="1">
    <location>
        <position position="1"/>
    </location>
</feature>
<accession>A0A819ZWE4</accession>
<name>A0A819ZWE4_9BILA</name>
<comment type="caution">
    <text evidence="1">The sequence shown here is derived from an EMBL/GenBank/DDBJ whole genome shotgun (WGS) entry which is preliminary data.</text>
</comment>